<proteinExistence type="predicted"/>
<feature type="transmembrane region" description="Helical" evidence="1">
    <location>
        <begin position="138"/>
        <end position="162"/>
    </location>
</feature>
<sequence length="169" mass="18731">MIDILLSWVSGIAVYSPDMATALLAALPVTELRLSIPLGMQIFDLSLSRSFIVSIVGNAVPVFILLYAAPLFVFFRRHCRWFELWYVKTVLRLEEKHRASYQRYGAIFLFIFTAIPLPGSGVWSACLLAIIFDMKRRAAMPAILGGMIAAGVIVSLMLGGVLKGFSFLL</sequence>
<feature type="transmembrane region" description="Helical" evidence="1">
    <location>
        <begin position="106"/>
        <end position="132"/>
    </location>
</feature>
<accession>A0A0G1Q8S6</accession>
<keyword evidence="1" id="KW-1133">Transmembrane helix</keyword>
<name>A0A0G1Q8S6_9BACT</name>
<dbReference type="Proteomes" id="UP000034795">
    <property type="component" value="Unassembled WGS sequence"/>
</dbReference>
<dbReference type="PANTHER" id="PTHR36007:SF2">
    <property type="entry name" value="TRANSPORT PROTEIN-RELATED"/>
    <property type="match status" value="1"/>
</dbReference>
<dbReference type="EMBL" id="LCMS01000005">
    <property type="protein sequence ID" value="KKU41217.1"/>
    <property type="molecule type" value="Genomic_DNA"/>
</dbReference>
<dbReference type="STRING" id="1618994.UX57_C0005G0047"/>
<evidence type="ECO:0000256" key="1">
    <source>
        <dbReference type="SAM" id="Phobius"/>
    </source>
</evidence>
<protein>
    <recommendedName>
        <fullName evidence="4">Small multidrug export protein</fullName>
    </recommendedName>
</protein>
<gene>
    <name evidence="2" type="ORF">UX57_C0005G0047</name>
</gene>
<feature type="transmembrane region" description="Helical" evidence="1">
    <location>
        <begin position="50"/>
        <end position="75"/>
    </location>
</feature>
<organism evidence="2 3">
    <name type="scientific">Candidatus Uhrbacteria bacterium GW2011_GWE2_46_68</name>
    <dbReference type="NCBI Taxonomy" id="1618994"/>
    <lineage>
        <taxon>Bacteria</taxon>
        <taxon>Candidatus Uhriibacteriota</taxon>
    </lineage>
</organism>
<dbReference type="AlphaFoldDB" id="A0A0G1Q8S6"/>
<reference evidence="2 3" key="1">
    <citation type="journal article" date="2015" name="Nature">
        <title>rRNA introns, odd ribosomes, and small enigmatic genomes across a large radiation of phyla.</title>
        <authorList>
            <person name="Brown C.T."/>
            <person name="Hug L.A."/>
            <person name="Thomas B.C."/>
            <person name="Sharon I."/>
            <person name="Castelle C.J."/>
            <person name="Singh A."/>
            <person name="Wilkins M.J."/>
            <person name="Williams K.H."/>
            <person name="Banfield J.F."/>
        </authorList>
    </citation>
    <scope>NUCLEOTIDE SEQUENCE [LARGE SCALE GENOMIC DNA]</scope>
</reference>
<comment type="caution">
    <text evidence="2">The sequence shown here is derived from an EMBL/GenBank/DDBJ whole genome shotgun (WGS) entry which is preliminary data.</text>
</comment>
<evidence type="ECO:0000313" key="2">
    <source>
        <dbReference type="EMBL" id="KKU41217.1"/>
    </source>
</evidence>
<dbReference type="PANTHER" id="PTHR36007">
    <property type="entry name" value="TRANSPORT PROTEIN-RELATED"/>
    <property type="match status" value="1"/>
</dbReference>
<dbReference type="InterPro" id="IPR009577">
    <property type="entry name" value="Sm_multidrug_ex"/>
</dbReference>
<evidence type="ECO:0000313" key="3">
    <source>
        <dbReference type="Proteomes" id="UP000034795"/>
    </source>
</evidence>
<keyword evidence="1" id="KW-0472">Membrane</keyword>
<keyword evidence="1" id="KW-0812">Transmembrane</keyword>
<dbReference type="Pfam" id="PF06695">
    <property type="entry name" value="Sm_multidrug_ex"/>
    <property type="match status" value="1"/>
</dbReference>
<evidence type="ECO:0008006" key="4">
    <source>
        <dbReference type="Google" id="ProtNLM"/>
    </source>
</evidence>